<sequence length="114" mass="11758">MDMARGLLHSAGAATAAAWWPCSLVPAPRRSLPSELPSHTGQGALLAARIQSVSPTEVAMVSRPEDLSTAQGDLSMTPCVDSVPGVVVVISGYWTGPDVDDGCGSVEAMLQRIA</sequence>
<name>A0AAQ3T4W7_PASNO</name>
<dbReference type="Proteomes" id="UP001341281">
    <property type="component" value="Chromosome 03"/>
</dbReference>
<gene>
    <name evidence="1" type="ORF">U9M48_016162</name>
</gene>
<accession>A0AAQ3T4W7</accession>
<dbReference type="AlphaFoldDB" id="A0AAQ3T4W7"/>
<proteinExistence type="predicted"/>
<reference evidence="1 2" key="1">
    <citation type="submission" date="2024-02" db="EMBL/GenBank/DDBJ databases">
        <title>High-quality chromosome-scale genome assembly of Pensacola bahiagrass (Paspalum notatum Flugge var. saurae).</title>
        <authorList>
            <person name="Vega J.M."/>
            <person name="Podio M."/>
            <person name="Orjuela J."/>
            <person name="Siena L.A."/>
            <person name="Pessino S.C."/>
            <person name="Combes M.C."/>
            <person name="Mariac C."/>
            <person name="Albertini E."/>
            <person name="Pupilli F."/>
            <person name="Ortiz J.P.A."/>
            <person name="Leblanc O."/>
        </authorList>
    </citation>
    <scope>NUCLEOTIDE SEQUENCE [LARGE SCALE GENOMIC DNA]</scope>
    <source>
        <strain evidence="1">R1</strain>
        <tissue evidence="1">Leaf</tissue>
    </source>
</reference>
<keyword evidence="2" id="KW-1185">Reference proteome</keyword>
<evidence type="ECO:0000313" key="1">
    <source>
        <dbReference type="EMBL" id="WVZ67019.1"/>
    </source>
</evidence>
<evidence type="ECO:0000313" key="2">
    <source>
        <dbReference type="Proteomes" id="UP001341281"/>
    </source>
</evidence>
<organism evidence="1 2">
    <name type="scientific">Paspalum notatum var. saurae</name>
    <dbReference type="NCBI Taxonomy" id="547442"/>
    <lineage>
        <taxon>Eukaryota</taxon>
        <taxon>Viridiplantae</taxon>
        <taxon>Streptophyta</taxon>
        <taxon>Embryophyta</taxon>
        <taxon>Tracheophyta</taxon>
        <taxon>Spermatophyta</taxon>
        <taxon>Magnoliopsida</taxon>
        <taxon>Liliopsida</taxon>
        <taxon>Poales</taxon>
        <taxon>Poaceae</taxon>
        <taxon>PACMAD clade</taxon>
        <taxon>Panicoideae</taxon>
        <taxon>Andropogonodae</taxon>
        <taxon>Paspaleae</taxon>
        <taxon>Paspalinae</taxon>
        <taxon>Paspalum</taxon>
    </lineage>
</organism>
<protein>
    <submittedName>
        <fullName evidence="1">Uncharacterized protein</fullName>
    </submittedName>
</protein>
<dbReference type="EMBL" id="CP144747">
    <property type="protein sequence ID" value="WVZ67019.1"/>
    <property type="molecule type" value="Genomic_DNA"/>
</dbReference>